<accession>A0A873WHX2</accession>
<dbReference type="RefSeq" id="YP_010114037.1">
    <property type="nucleotide sequence ID" value="NC_055910.1"/>
</dbReference>
<dbReference type="KEGG" id="vg:65132597"/>
<proteinExistence type="predicted"/>
<dbReference type="EMBL" id="MW057857">
    <property type="protein sequence ID" value="QPB12250.1"/>
    <property type="molecule type" value="Genomic_DNA"/>
</dbReference>
<evidence type="ECO:0000313" key="2">
    <source>
        <dbReference type="Proteomes" id="UP000663042"/>
    </source>
</evidence>
<dbReference type="GeneID" id="65132597"/>
<organism evidence="1 2">
    <name type="scientific">Providencia phage PSTCR5</name>
    <dbReference type="NCBI Taxonomy" id="2783547"/>
    <lineage>
        <taxon>Viruses</taxon>
        <taxon>Duplodnaviria</taxon>
        <taxon>Heunggongvirae</taxon>
        <taxon>Uroviricota</taxon>
        <taxon>Caudoviricetes</taxon>
        <taxon>Demerecviridae</taxon>
        <taxon>Priunavirus</taxon>
        <taxon>Priunavirus PSTCR5</taxon>
    </lineage>
</organism>
<name>A0A873WHX2_9CAUD</name>
<reference evidence="1 2" key="1">
    <citation type="submission" date="2020-10" db="EMBL/GenBank/DDBJ databases">
        <title>Novel bacteriophages targeting Providencia spp. as potential agents for phage therapy.</title>
        <authorList>
            <person name="Rakov C."/>
            <person name="Alkalay-Oren S."/>
            <person name="Coppenhagen-Glazer S."/>
            <person name="Hazan R."/>
        </authorList>
    </citation>
    <scope>NUCLEOTIDE SEQUENCE [LARGE SCALE GENOMIC DNA]</scope>
</reference>
<dbReference type="Proteomes" id="UP000663042">
    <property type="component" value="Segment"/>
</dbReference>
<protein>
    <submittedName>
        <fullName evidence="1">Uncharacterized protein</fullName>
    </submittedName>
</protein>
<sequence length="99" mass="11545">MRILVPRPEHMPRSQNDLPDEVYYNIWAADQLASIVGYMLSYTNEFHKEGKFDITLTNTGGSEVRRRVTEALAEQGWEATYELEKYQQPLLTLRPLDDL</sequence>
<keyword evidence="2" id="KW-1185">Reference proteome</keyword>
<evidence type="ECO:0000313" key="1">
    <source>
        <dbReference type="EMBL" id="QPB12250.1"/>
    </source>
</evidence>